<dbReference type="InterPro" id="IPR002871">
    <property type="entry name" value="NIF_FeS_clus_asmbl_NifU_N"/>
</dbReference>
<organism evidence="2 3">
    <name type="scientific">Candidatus Beckwithbacteria bacterium GW2011_GWB1_47_15</name>
    <dbReference type="NCBI Taxonomy" id="1618371"/>
    <lineage>
        <taxon>Bacteria</taxon>
        <taxon>Candidatus Beckwithiibacteriota</taxon>
    </lineage>
</organism>
<dbReference type="GO" id="GO:0005506">
    <property type="term" value="F:iron ion binding"/>
    <property type="evidence" value="ECO:0007669"/>
    <property type="project" value="InterPro"/>
</dbReference>
<dbReference type="EMBL" id="LCNT01000004">
    <property type="protein sequence ID" value="KKU61232.1"/>
    <property type="molecule type" value="Genomic_DNA"/>
</dbReference>
<dbReference type="SUPFAM" id="SSF82649">
    <property type="entry name" value="SufE/NifU"/>
    <property type="match status" value="1"/>
</dbReference>
<evidence type="ECO:0000313" key="2">
    <source>
        <dbReference type="EMBL" id="KKU61232.1"/>
    </source>
</evidence>
<dbReference type="GO" id="GO:0016226">
    <property type="term" value="P:iron-sulfur cluster assembly"/>
    <property type="evidence" value="ECO:0007669"/>
    <property type="project" value="InterPro"/>
</dbReference>
<name>A0A0G1RVS6_9BACT</name>
<dbReference type="CDD" id="cd06664">
    <property type="entry name" value="IscU_like"/>
    <property type="match status" value="1"/>
</dbReference>
<dbReference type="AlphaFoldDB" id="A0A0G1RVS6"/>
<comment type="caution">
    <text evidence="2">The sequence shown here is derived from an EMBL/GenBank/DDBJ whole genome shotgun (WGS) entry which is preliminary data.</text>
</comment>
<dbReference type="Gene3D" id="3.90.1010.10">
    <property type="match status" value="1"/>
</dbReference>
<sequence>MDIYREEILDHYKNPRNFGPTSLKASRGERVFKARETNASCGDVMEMAVVLKGGRLSAIKFEGEGCAVSMAAASMLTEKVKGKKVAEAEKMTDDEMIGLLKIEVGPTRRKCATLGLVCLRKALP</sequence>
<evidence type="ECO:0000313" key="3">
    <source>
        <dbReference type="Proteomes" id="UP000033860"/>
    </source>
</evidence>
<evidence type="ECO:0000259" key="1">
    <source>
        <dbReference type="Pfam" id="PF01592"/>
    </source>
</evidence>
<dbReference type="PANTHER" id="PTHR10093">
    <property type="entry name" value="IRON-SULFUR CLUSTER ASSEMBLY ENZYME NIFU HOMOLOG"/>
    <property type="match status" value="1"/>
</dbReference>
<dbReference type="Proteomes" id="UP000033860">
    <property type="component" value="Unassembled WGS sequence"/>
</dbReference>
<accession>A0A0G1RVS6</accession>
<protein>
    <submittedName>
        <fullName evidence="2">SUF system FeS assembly protein, NifU family</fullName>
    </submittedName>
</protein>
<gene>
    <name evidence="2" type="ORF">UX85_C0004G0154</name>
</gene>
<reference evidence="2 3" key="1">
    <citation type="journal article" date="2015" name="Nature">
        <title>rRNA introns, odd ribosomes, and small enigmatic genomes across a large radiation of phyla.</title>
        <authorList>
            <person name="Brown C.T."/>
            <person name="Hug L.A."/>
            <person name="Thomas B.C."/>
            <person name="Sharon I."/>
            <person name="Castelle C.J."/>
            <person name="Singh A."/>
            <person name="Wilkins M.J."/>
            <person name="Williams K.H."/>
            <person name="Banfield J.F."/>
        </authorList>
    </citation>
    <scope>NUCLEOTIDE SEQUENCE [LARGE SCALE GENOMIC DNA]</scope>
</reference>
<dbReference type="GO" id="GO:0051536">
    <property type="term" value="F:iron-sulfur cluster binding"/>
    <property type="evidence" value="ECO:0007669"/>
    <property type="project" value="InterPro"/>
</dbReference>
<dbReference type="Pfam" id="PF01592">
    <property type="entry name" value="NifU_N"/>
    <property type="match status" value="1"/>
</dbReference>
<feature type="domain" description="NIF system FeS cluster assembly NifU N-terminal" evidence="1">
    <location>
        <begin position="4"/>
        <end position="123"/>
    </location>
</feature>
<proteinExistence type="predicted"/>